<evidence type="ECO:0000313" key="2">
    <source>
        <dbReference type="WBParaSite" id="SPAL_0000050700.1"/>
    </source>
</evidence>
<organism evidence="1 2">
    <name type="scientific">Strongyloides papillosus</name>
    <name type="common">Intestinal threadworm</name>
    <dbReference type="NCBI Taxonomy" id="174720"/>
    <lineage>
        <taxon>Eukaryota</taxon>
        <taxon>Metazoa</taxon>
        <taxon>Ecdysozoa</taxon>
        <taxon>Nematoda</taxon>
        <taxon>Chromadorea</taxon>
        <taxon>Rhabditida</taxon>
        <taxon>Tylenchina</taxon>
        <taxon>Panagrolaimomorpha</taxon>
        <taxon>Strongyloidoidea</taxon>
        <taxon>Strongyloididae</taxon>
        <taxon>Strongyloides</taxon>
    </lineage>
</organism>
<sequence>MRHKIAFVILSFLYILLLILFLSISSKNIFYSNYYHTGDYVKQMEHFKTNHGHDGQRYAIISVVDEIRPESYKLATDTVHCYAHAYNYSYVIVAMKNEPEIGKMCTQPDIMFVRHCFLAKYLELHKEFDYVLFIDADTVVINPYHSLVEFAPRGNEEFLLYSRIFNYEIACGSFFFKNSDYSRKFLNDFANFYYEVPKSMHGSDNAAIQALFLEKFEKTRFLDERKICYGVWNKSRNWDDIWDFEACMINLLEKVSETPTSTKLMTFDNGKVVVVGKESERRWIRDGSLTNSLFCKKDFLFHGYKGVQSAMPFLGINEFVFNPEECINRPLPYLWSFKKDSMIECSYRDELIGNLVARTKNEFMRDLNDSGYLQKYNI</sequence>
<dbReference type="Proteomes" id="UP000046392">
    <property type="component" value="Unplaced"/>
</dbReference>
<dbReference type="SUPFAM" id="SSF53448">
    <property type="entry name" value="Nucleotide-diphospho-sugar transferases"/>
    <property type="match status" value="1"/>
</dbReference>
<protein>
    <submittedName>
        <fullName evidence="2">Nucleotid_trans domain-containing protein</fullName>
    </submittedName>
</protein>
<dbReference type="Pfam" id="PF03314">
    <property type="entry name" value="DUF273"/>
    <property type="match status" value="1"/>
</dbReference>
<dbReference type="WBParaSite" id="SPAL_0000050700.1">
    <property type="protein sequence ID" value="SPAL_0000050700.1"/>
    <property type="gene ID" value="SPAL_0000050700"/>
</dbReference>
<dbReference type="InterPro" id="IPR004988">
    <property type="entry name" value="DUF273"/>
</dbReference>
<name>A0A0N5B356_STREA</name>
<proteinExistence type="predicted"/>
<dbReference type="InterPro" id="IPR029044">
    <property type="entry name" value="Nucleotide-diphossugar_trans"/>
</dbReference>
<dbReference type="Gene3D" id="3.90.550.10">
    <property type="entry name" value="Spore Coat Polysaccharide Biosynthesis Protein SpsA, Chain A"/>
    <property type="match status" value="1"/>
</dbReference>
<dbReference type="PANTHER" id="PTHR31562">
    <property type="entry name" value="PROTEIN CBG18972"/>
    <property type="match status" value="1"/>
</dbReference>
<reference evidence="2" key="1">
    <citation type="submission" date="2017-02" db="UniProtKB">
        <authorList>
            <consortium name="WormBaseParasite"/>
        </authorList>
    </citation>
    <scope>IDENTIFICATION</scope>
</reference>
<dbReference type="PANTHER" id="PTHR31562:SF2">
    <property type="entry name" value="NUCLEOTIDE-DIPHOSPHO-SUGAR TRANSFERASE"/>
    <property type="match status" value="1"/>
</dbReference>
<keyword evidence="1" id="KW-1185">Reference proteome</keyword>
<evidence type="ECO:0000313" key="1">
    <source>
        <dbReference type="Proteomes" id="UP000046392"/>
    </source>
</evidence>
<accession>A0A0N5B356</accession>
<dbReference type="AlphaFoldDB" id="A0A0N5B356"/>